<evidence type="ECO:0000256" key="7">
    <source>
        <dbReference type="ARBA" id="ARBA00023136"/>
    </source>
</evidence>
<keyword evidence="4 8" id="KW-0812">Transmembrane</keyword>
<dbReference type="InterPro" id="IPR019127">
    <property type="entry name" value="Exosortase"/>
</dbReference>
<dbReference type="NCBIfam" id="NF046083">
    <property type="entry name" value="exosort_XrtY"/>
    <property type="match status" value="1"/>
</dbReference>
<proteinExistence type="predicted"/>
<keyword evidence="3" id="KW-0645">Protease</keyword>
<dbReference type="Pfam" id="PF09721">
    <property type="entry name" value="Exosortase_EpsH"/>
    <property type="match status" value="1"/>
</dbReference>
<keyword evidence="2" id="KW-1003">Cell membrane</keyword>
<evidence type="ECO:0000256" key="3">
    <source>
        <dbReference type="ARBA" id="ARBA00022670"/>
    </source>
</evidence>
<evidence type="ECO:0000256" key="1">
    <source>
        <dbReference type="ARBA" id="ARBA00004651"/>
    </source>
</evidence>
<reference evidence="10" key="1">
    <citation type="journal article" date="2019" name="Int. J. Syst. Evol. Microbiol.">
        <title>The Global Catalogue of Microorganisms (GCM) 10K type strain sequencing project: providing services to taxonomists for standard genome sequencing and annotation.</title>
        <authorList>
            <consortium name="The Broad Institute Genomics Platform"/>
            <consortium name="The Broad Institute Genome Sequencing Center for Infectious Disease"/>
            <person name="Wu L."/>
            <person name="Ma J."/>
        </authorList>
    </citation>
    <scope>NUCLEOTIDE SEQUENCE [LARGE SCALE GENOMIC DNA]</scope>
    <source>
        <strain evidence="10">KCTC 52232</strain>
    </source>
</reference>
<evidence type="ECO:0000256" key="5">
    <source>
        <dbReference type="ARBA" id="ARBA00022801"/>
    </source>
</evidence>
<evidence type="ECO:0000313" key="10">
    <source>
        <dbReference type="Proteomes" id="UP001597601"/>
    </source>
</evidence>
<keyword evidence="7 8" id="KW-0472">Membrane</keyword>
<sequence>MKFAAWFVSLFVVFYYSNILFLGITSPGKYYSPFLAQHLNYIQGLRWVLLKSSAGILNSLGYYTITNTYDLLVAGHGIIRLAYDCLGLGVISFFTAFVLAYPKPPRAKLVFIITGIVAIQLLNIARFVLLALFWTRGDSEVVDHHTLFNMLMYVIISISLYFWVKTDIAPKRQHAAN</sequence>
<feature type="transmembrane region" description="Helical" evidence="8">
    <location>
        <begin position="6"/>
        <end position="24"/>
    </location>
</feature>
<feature type="transmembrane region" description="Helical" evidence="8">
    <location>
        <begin position="146"/>
        <end position="164"/>
    </location>
</feature>
<evidence type="ECO:0000256" key="4">
    <source>
        <dbReference type="ARBA" id="ARBA00022692"/>
    </source>
</evidence>
<comment type="caution">
    <text evidence="9">The sequence shown here is derived from an EMBL/GenBank/DDBJ whole genome shotgun (WGS) entry which is preliminary data.</text>
</comment>
<organism evidence="9 10">
    <name type="scientific">Mucilaginibacter antarcticus</name>
    <dbReference type="NCBI Taxonomy" id="1855725"/>
    <lineage>
        <taxon>Bacteria</taxon>
        <taxon>Pseudomonadati</taxon>
        <taxon>Bacteroidota</taxon>
        <taxon>Sphingobacteriia</taxon>
        <taxon>Sphingobacteriales</taxon>
        <taxon>Sphingobacteriaceae</taxon>
        <taxon>Mucilaginibacter</taxon>
    </lineage>
</organism>
<evidence type="ECO:0000256" key="2">
    <source>
        <dbReference type="ARBA" id="ARBA00022475"/>
    </source>
</evidence>
<feature type="transmembrane region" description="Helical" evidence="8">
    <location>
        <begin position="77"/>
        <end position="102"/>
    </location>
</feature>
<evidence type="ECO:0000256" key="6">
    <source>
        <dbReference type="ARBA" id="ARBA00022989"/>
    </source>
</evidence>
<dbReference type="Proteomes" id="UP001597601">
    <property type="component" value="Unassembled WGS sequence"/>
</dbReference>
<dbReference type="EMBL" id="JBHUON010000005">
    <property type="protein sequence ID" value="MFD2864310.1"/>
    <property type="molecule type" value="Genomic_DNA"/>
</dbReference>
<name>A0ABW5XKS4_9SPHI</name>
<feature type="transmembrane region" description="Helical" evidence="8">
    <location>
        <begin position="45"/>
        <end position="65"/>
    </location>
</feature>
<feature type="transmembrane region" description="Helical" evidence="8">
    <location>
        <begin position="109"/>
        <end position="134"/>
    </location>
</feature>
<keyword evidence="6 8" id="KW-1133">Transmembrane helix</keyword>
<accession>A0ABW5XKS4</accession>
<comment type="subcellular location">
    <subcellularLocation>
        <location evidence="1">Cell membrane</location>
        <topology evidence="1">Multi-pass membrane protein</topology>
    </subcellularLocation>
</comment>
<dbReference type="NCBIfam" id="TIGR04178">
    <property type="entry name" value="exo_archaeo"/>
    <property type="match status" value="1"/>
</dbReference>
<evidence type="ECO:0000256" key="8">
    <source>
        <dbReference type="SAM" id="Phobius"/>
    </source>
</evidence>
<evidence type="ECO:0000313" key="9">
    <source>
        <dbReference type="EMBL" id="MFD2864310.1"/>
    </source>
</evidence>
<keyword evidence="5" id="KW-0378">Hydrolase</keyword>
<protein>
    <submittedName>
        <fullName evidence="9">Exosortase Y</fullName>
    </submittedName>
</protein>
<gene>
    <name evidence="9" type="primary">xrtY</name>
    <name evidence="9" type="ORF">ACFSYC_06370</name>
</gene>
<dbReference type="InterPro" id="IPR026392">
    <property type="entry name" value="Exo/Archaeosortase_dom"/>
</dbReference>
<keyword evidence="10" id="KW-1185">Reference proteome</keyword>